<feature type="transmembrane region" description="Helical" evidence="8">
    <location>
        <begin position="132"/>
        <end position="159"/>
    </location>
</feature>
<dbReference type="GO" id="GO:0016758">
    <property type="term" value="F:hexosyltransferase activity"/>
    <property type="evidence" value="ECO:0007669"/>
    <property type="project" value="InterPro"/>
</dbReference>
<dbReference type="KEGG" id="err:DVR09_04970"/>
<evidence type="ECO:0000256" key="7">
    <source>
        <dbReference type="ARBA" id="ARBA00024033"/>
    </source>
</evidence>
<dbReference type="EMBL" id="CP031357">
    <property type="protein sequence ID" value="AXK41773.1"/>
    <property type="molecule type" value="Genomic_DNA"/>
</dbReference>
<dbReference type="OrthoDB" id="7679563at2"/>
<keyword evidence="2" id="KW-1003">Cell membrane</keyword>
<evidence type="ECO:0000256" key="2">
    <source>
        <dbReference type="ARBA" id="ARBA00022475"/>
    </source>
</evidence>
<name>A0A345YCX1_9SPHN</name>
<keyword evidence="5 8" id="KW-1133">Transmembrane helix</keyword>
<sequence>MDWLRRADWLTHERVRGYALLLTFVSIGVLANSYMKAMGPAGTDFLAFWGAGHVVIGGDPAAAYDLALQERVQTGTGSEGWFAFVNPPPFLLAVTPFGALPFPVAWIAWVAITWSLWAWAGIRAFPRLWPLVIAYPGALIAAGHAQTGLLTGALLVLAAHELGKRQAISGAAIGALVIKPHLAVLAPFWFGAAGKWPAFTVAGVTATALVAISWAAFGSETIMAYTTSWRASGALLEGINPDFLRRMTTFYSQARLLGGDIAGLVLAVISGLAACAVALLASRRFGGDARAAGAAVLAATALASPYLFSYDLPFLIFPTLWLVMQGLKHGFRPHEKLLLVLLYFAPYATRALALPVGVNFMPIAALVLLALVWSRGGTSGPGTSRAP</sequence>
<evidence type="ECO:0000256" key="4">
    <source>
        <dbReference type="ARBA" id="ARBA00022692"/>
    </source>
</evidence>
<feature type="transmembrane region" description="Helical" evidence="8">
    <location>
        <begin position="171"/>
        <end position="191"/>
    </location>
</feature>
<dbReference type="InterPro" id="IPR018584">
    <property type="entry name" value="GT87"/>
</dbReference>
<dbReference type="Proteomes" id="UP000254508">
    <property type="component" value="Chromosome"/>
</dbReference>
<organism evidence="9 10">
    <name type="scientific">Erythrobacter aureus</name>
    <dbReference type="NCBI Taxonomy" id="2182384"/>
    <lineage>
        <taxon>Bacteria</taxon>
        <taxon>Pseudomonadati</taxon>
        <taxon>Pseudomonadota</taxon>
        <taxon>Alphaproteobacteria</taxon>
        <taxon>Sphingomonadales</taxon>
        <taxon>Erythrobacteraceae</taxon>
        <taxon>Erythrobacter/Porphyrobacter group</taxon>
        <taxon>Erythrobacter</taxon>
    </lineage>
</organism>
<comment type="subcellular location">
    <subcellularLocation>
        <location evidence="1">Cell membrane</location>
        <topology evidence="1">Multi-pass membrane protein</topology>
    </subcellularLocation>
</comment>
<keyword evidence="3" id="KW-0808">Transferase</keyword>
<dbReference type="GO" id="GO:0005886">
    <property type="term" value="C:plasma membrane"/>
    <property type="evidence" value="ECO:0007669"/>
    <property type="project" value="UniProtKB-SubCell"/>
</dbReference>
<dbReference type="RefSeq" id="WP_115415960.1">
    <property type="nucleotide sequence ID" value="NZ_CP031357.1"/>
</dbReference>
<keyword evidence="4 8" id="KW-0812">Transmembrane</keyword>
<evidence type="ECO:0000256" key="8">
    <source>
        <dbReference type="SAM" id="Phobius"/>
    </source>
</evidence>
<comment type="similarity">
    <text evidence="7">Belongs to the glycosyltransferase 87 family.</text>
</comment>
<feature type="transmembrane region" description="Helical" evidence="8">
    <location>
        <begin position="352"/>
        <end position="373"/>
    </location>
</feature>
<evidence type="ECO:0000256" key="1">
    <source>
        <dbReference type="ARBA" id="ARBA00004651"/>
    </source>
</evidence>
<evidence type="ECO:0000256" key="6">
    <source>
        <dbReference type="ARBA" id="ARBA00023136"/>
    </source>
</evidence>
<evidence type="ECO:0000256" key="3">
    <source>
        <dbReference type="ARBA" id="ARBA00022679"/>
    </source>
</evidence>
<feature type="transmembrane region" description="Helical" evidence="8">
    <location>
        <begin position="100"/>
        <end position="120"/>
    </location>
</feature>
<feature type="transmembrane region" description="Helical" evidence="8">
    <location>
        <begin position="15"/>
        <end position="35"/>
    </location>
</feature>
<accession>A0A345YCX1</accession>
<feature type="transmembrane region" description="Helical" evidence="8">
    <location>
        <begin position="198"/>
        <end position="217"/>
    </location>
</feature>
<evidence type="ECO:0000313" key="10">
    <source>
        <dbReference type="Proteomes" id="UP000254508"/>
    </source>
</evidence>
<protein>
    <submittedName>
        <fullName evidence="9">DUF2029 domain-containing protein</fullName>
    </submittedName>
</protein>
<keyword evidence="6 8" id="KW-0472">Membrane</keyword>
<evidence type="ECO:0000256" key="5">
    <source>
        <dbReference type="ARBA" id="ARBA00022989"/>
    </source>
</evidence>
<keyword evidence="10" id="KW-1185">Reference proteome</keyword>
<feature type="transmembrane region" description="Helical" evidence="8">
    <location>
        <begin position="261"/>
        <end position="282"/>
    </location>
</feature>
<gene>
    <name evidence="9" type="ORF">DVR09_04970</name>
</gene>
<dbReference type="Pfam" id="PF09594">
    <property type="entry name" value="GT87"/>
    <property type="match status" value="1"/>
</dbReference>
<evidence type="ECO:0000313" key="9">
    <source>
        <dbReference type="EMBL" id="AXK41773.1"/>
    </source>
</evidence>
<proteinExistence type="inferred from homology"/>
<feature type="transmembrane region" description="Helical" evidence="8">
    <location>
        <begin position="289"/>
        <end position="308"/>
    </location>
</feature>
<dbReference type="AlphaFoldDB" id="A0A345YCX1"/>
<reference evidence="10" key="1">
    <citation type="submission" date="2018-07" db="EMBL/GenBank/DDBJ databases">
        <title>Genome sequence of Erythrobacter strain YH-07, an antagonistic bacterium isolated from Yellow Sea.</title>
        <authorList>
            <person name="Tang T."/>
            <person name="Liu Q."/>
            <person name="Sun X."/>
        </authorList>
    </citation>
    <scope>NUCLEOTIDE SEQUENCE [LARGE SCALE GENOMIC DNA]</scope>
    <source>
        <strain evidence="10">YH-07</strain>
    </source>
</reference>